<dbReference type="GO" id="GO:0003824">
    <property type="term" value="F:catalytic activity"/>
    <property type="evidence" value="ECO:0007669"/>
    <property type="project" value="InterPro"/>
</dbReference>
<name>A0AAW2V3I5_SESRA</name>
<reference evidence="3" key="1">
    <citation type="submission" date="2020-06" db="EMBL/GenBank/DDBJ databases">
        <authorList>
            <person name="Li T."/>
            <person name="Hu X."/>
            <person name="Zhang T."/>
            <person name="Song X."/>
            <person name="Zhang H."/>
            <person name="Dai N."/>
            <person name="Sheng W."/>
            <person name="Hou X."/>
            <person name="Wei L."/>
        </authorList>
    </citation>
    <scope>NUCLEOTIDE SEQUENCE</scope>
    <source>
        <strain evidence="3">G02</strain>
        <tissue evidence="3">Leaf</tissue>
    </source>
</reference>
<dbReference type="Gene3D" id="3.60.10.10">
    <property type="entry name" value="Endonuclease/exonuclease/phosphatase"/>
    <property type="match status" value="1"/>
</dbReference>
<feature type="signal peptide" evidence="1">
    <location>
        <begin position="1"/>
        <end position="18"/>
    </location>
</feature>
<feature type="chain" id="PRO_5043867592" description="Endonuclease/exonuclease/phosphatase domain-containing protein" evidence="1">
    <location>
        <begin position="19"/>
        <end position="141"/>
    </location>
</feature>
<dbReference type="PANTHER" id="PTHR33710">
    <property type="entry name" value="BNAC02G09200D PROTEIN"/>
    <property type="match status" value="1"/>
</dbReference>
<dbReference type="SUPFAM" id="SSF56219">
    <property type="entry name" value="DNase I-like"/>
    <property type="match status" value="1"/>
</dbReference>
<evidence type="ECO:0000256" key="1">
    <source>
        <dbReference type="SAM" id="SignalP"/>
    </source>
</evidence>
<evidence type="ECO:0000313" key="3">
    <source>
        <dbReference type="EMBL" id="KAL0423921.1"/>
    </source>
</evidence>
<feature type="domain" description="Endonuclease/exonuclease/phosphatase" evidence="2">
    <location>
        <begin position="49"/>
        <end position="126"/>
    </location>
</feature>
<keyword evidence="1" id="KW-0732">Signal</keyword>
<dbReference type="InterPro" id="IPR005135">
    <property type="entry name" value="Endo/exonuclease/phosphatase"/>
</dbReference>
<sequence>MGPTGRIWLVWFPLEVSVEILKVETQIIHCRAFNKHTHTRCLISVLYGASDLIPRRQLWDALQTLATGIQDEPWLVLGDFNAVVDDSEVCGRAAGTSVSMAEFRSCILDTGLVQLPFTGCPFTWHNCSEGQGASGNAWTEC</sequence>
<dbReference type="AlphaFoldDB" id="A0AAW2V3I5"/>
<dbReference type="PANTHER" id="PTHR33710:SF78">
    <property type="entry name" value="ENDONUCLEASE_EXONUCLEASE_PHOSPHATASE DOMAIN-CONTAINING PROTEIN"/>
    <property type="match status" value="1"/>
</dbReference>
<proteinExistence type="predicted"/>
<protein>
    <recommendedName>
        <fullName evidence="2">Endonuclease/exonuclease/phosphatase domain-containing protein</fullName>
    </recommendedName>
</protein>
<organism evidence="3">
    <name type="scientific">Sesamum radiatum</name>
    <name type="common">Black benniseed</name>
    <dbReference type="NCBI Taxonomy" id="300843"/>
    <lineage>
        <taxon>Eukaryota</taxon>
        <taxon>Viridiplantae</taxon>
        <taxon>Streptophyta</taxon>
        <taxon>Embryophyta</taxon>
        <taxon>Tracheophyta</taxon>
        <taxon>Spermatophyta</taxon>
        <taxon>Magnoliopsida</taxon>
        <taxon>eudicotyledons</taxon>
        <taxon>Gunneridae</taxon>
        <taxon>Pentapetalae</taxon>
        <taxon>asterids</taxon>
        <taxon>lamiids</taxon>
        <taxon>Lamiales</taxon>
        <taxon>Pedaliaceae</taxon>
        <taxon>Sesamum</taxon>
    </lineage>
</organism>
<gene>
    <name evidence="3" type="ORF">Sradi_0926900</name>
</gene>
<accession>A0AAW2V3I5</accession>
<dbReference type="InterPro" id="IPR036691">
    <property type="entry name" value="Endo/exonu/phosph_ase_sf"/>
</dbReference>
<dbReference type="EMBL" id="JACGWJ010000004">
    <property type="protein sequence ID" value="KAL0423921.1"/>
    <property type="molecule type" value="Genomic_DNA"/>
</dbReference>
<comment type="caution">
    <text evidence="3">The sequence shown here is derived from an EMBL/GenBank/DDBJ whole genome shotgun (WGS) entry which is preliminary data.</text>
</comment>
<reference evidence="3" key="2">
    <citation type="journal article" date="2024" name="Plant">
        <title>Genomic evolution and insights into agronomic trait innovations of Sesamum species.</title>
        <authorList>
            <person name="Miao H."/>
            <person name="Wang L."/>
            <person name="Qu L."/>
            <person name="Liu H."/>
            <person name="Sun Y."/>
            <person name="Le M."/>
            <person name="Wang Q."/>
            <person name="Wei S."/>
            <person name="Zheng Y."/>
            <person name="Lin W."/>
            <person name="Duan Y."/>
            <person name="Cao H."/>
            <person name="Xiong S."/>
            <person name="Wang X."/>
            <person name="Wei L."/>
            <person name="Li C."/>
            <person name="Ma Q."/>
            <person name="Ju M."/>
            <person name="Zhao R."/>
            <person name="Li G."/>
            <person name="Mu C."/>
            <person name="Tian Q."/>
            <person name="Mei H."/>
            <person name="Zhang T."/>
            <person name="Gao T."/>
            <person name="Zhang H."/>
        </authorList>
    </citation>
    <scope>NUCLEOTIDE SEQUENCE</scope>
    <source>
        <strain evidence="3">G02</strain>
    </source>
</reference>
<dbReference type="Pfam" id="PF03372">
    <property type="entry name" value="Exo_endo_phos"/>
    <property type="match status" value="1"/>
</dbReference>
<evidence type="ECO:0000259" key="2">
    <source>
        <dbReference type="Pfam" id="PF03372"/>
    </source>
</evidence>